<dbReference type="HAMAP" id="MF_00537">
    <property type="entry name" value="Ribosomal_uS14_1"/>
    <property type="match status" value="1"/>
</dbReference>
<dbReference type="Pfam" id="PF00253">
    <property type="entry name" value="Ribosomal_S14"/>
    <property type="match status" value="1"/>
</dbReference>
<reference evidence="6" key="1">
    <citation type="journal article" date="2019" name="Genome Biol. Evol.">
        <title>Tracing the Evolution of the Plastome and Mitogenome in the Chloropicophyceae Uncovered Convergent tRNA Gene Losses and a Variant Plastid Genetic Code.</title>
        <authorList>
            <person name="Turmel M."/>
            <person name="Dos Santos A.L."/>
            <person name="Otis C."/>
            <person name="Sergerie R."/>
            <person name="Lemieux C."/>
        </authorList>
    </citation>
    <scope>NUCLEOTIDE SEQUENCE</scope>
</reference>
<sequence length="100" mass="11750">MARKSLIAKENHRKTSIKRYNQGRLWLKQQIQRSSSYKTRVQLQGLLQEFPRDSSPTRLTRRCSVTGRPKAVYRQFGMSRHLVRELAHNGMLPGVRKASW</sequence>
<dbReference type="GO" id="GO:0006412">
    <property type="term" value="P:translation"/>
    <property type="evidence" value="ECO:0007669"/>
    <property type="project" value="UniProtKB-UniRule"/>
</dbReference>
<dbReference type="SUPFAM" id="SSF57716">
    <property type="entry name" value="Glucocorticoid receptor-like (DNA-binding domain)"/>
    <property type="match status" value="1"/>
</dbReference>
<dbReference type="InterPro" id="IPR001209">
    <property type="entry name" value="Ribosomal_uS14"/>
</dbReference>
<evidence type="ECO:0000256" key="1">
    <source>
        <dbReference type="ARBA" id="ARBA00009083"/>
    </source>
</evidence>
<dbReference type="EMBL" id="MK085988">
    <property type="protein sequence ID" value="QBX97800.1"/>
    <property type="molecule type" value="Genomic_DNA"/>
</dbReference>
<name>A0A4D6C293_9CHLO</name>
<dbReference type="PROSITE" id="PS00527">
    <property type="entry name" value="RIBOSOMAL_S14"/>
    <property type="match status" value="1"/>
</dbReference>
<dbReference type="PANTHER" id="PTHR19836:SF19">
    <property type="entry name" value="SMALL RIBOSOMAL SUBUNIT PROTEIN US14M"/>
    <property type="match status" value="1"/>
</dbReference>
<protein>
    <recommendedName>
        <fullName evidence="4 5">Small ribosomal subunit protein uS14c</fullName>
    </recommendedName>
</protein>
<keyword evidence="5" id="KW-0699">rRNA-binding</keyword>
<evidence type="ECO:0000256" key="2">
    <source>
        <dbReference type="ARBA" id="ARBA00022980"/>
    </source>
</evidence>
<keyword evidence="5" id="KW-0694">RNA-binding</keyword>
<dbReference type="PANTHER" id="PTHR19836">
    <property type="entry name" value="30S RIBOSOMAL PROTEIN S14"/>
    <property type="match status" value="1"/>
</dbReference>
<dbReference type="InterPro" id="IPR023036">
    <property type="entry name" value="Ribosomal_uS14_bac/plastid"/>
</dbReference>
<dbReference type="GO" id="GO:0019843">
    <property type="term" value="F:rRNA binding"/>
    <property type="evidence" value="ECO:0007669"/>
    <property type="project" value="UniProtKB-UniRule"/>
</dbReference>
<dbReference type="InterPro" id="IPR018271">
    <property type="entry name" value="Ribosomal_uS14_CS"/>
</dbReference>
<proteinExistence type="inferred from homology"/>
<keyword evidence="6" id="KW-0150">Chloroplast</keyword>
<comment type="subcellular location">
    <subcellularLocation>
        <location evidence="5">Plastid</location>
        <location evidence="5">Chloroplast</location>
    </subcellularLocation>
</comment>
<evidence type="ECO:0000256" key="3">
    <source>
        <dbReference type="ARBA" id="ARBA00023274"/>
    </source>
</evidence>
<keyword evidence="6" id="KW-0934">Plastid</keyword>
<evidence type="ECO:0000256" key="5">
    <source>
        <dbReference type="HAMAP-Rule" id="MF_00537"/>
    </source>
</evidence>
<dbReference type="Gene3D" id="1.10.287.1480">
    <property type="match status" value="1"/>
</dbReference>
<evidence type="ECO:0000313" key="6">
    <source>
        <dbReference type="EMBL" id="QBX97800.1"/>
    </source>
</evidence>
<comment type="similarity">
    <text evidence="1 5">Belongs to the universal ribosomal protein uS14 family.</text>
</comment>
<evidence type="ECO:0000256" key="4">
    <source>
        <dbReference type="ARBA" id="ARBA00035247"/>
    </source>
</evidence>
<dbReference type="AlphaFoldDB" id="A0A4D6C293"/>
<dbReference type="GO" id="GO:0009507">
    <property type="term" value="C:chloroplast"/>
    <property type="evidence" value="ECO:0007669"/>
    <property type="project" value="UniProtKB-SubCell"/>
</dbReference>
<accession>A0A4D6C293</accession>
<dbReference type="FunFam" id="1.10.287.1480:FF:000001">
    <property type="entry name" value="30S ribosomal protein S14"/>
    <property type="match status" value="1"/>
</dbReference>
<comment type="subunit">
    <text evidence="5">Part of the 30S ribosomal subunit.</text>
</comment>
<keyword evidence="2 5" id="KW-0689">Ribosomal protein</keyword>
<keyword evidence="3 5" id="KW-0687">Ribonucleoprotein</keyword>
<gene>
    <name evidence="5 6" type="primary">rps14</name>
</gene>
<dbReference type="GO" id="GO:0003735">
    <property type="term" value="F:structural constituent of ribosome"/>
    <property type="evidence" value="ECO:0007669"/>
    <property type="project" value="InterPro"/>
</dbReference>
<dbReference type="GO" id="GO:0015935">
    <property type="term" value="C:small ribosomal subunit"/>
    <property type="evidence" value="ECO:0007669"/>
    <property type="project" value="TreeGrafter"/>
</dbReference>
<organism evidence="6">
    <name type="scientific">Chloroparvula sp. RCC696</name>
    <dbReference type="NCBI Taxonomy" id="2565275"/>
    <lineage>
        <taxon>Eukaryota</taxon>
        <taxon>Viridiplantae</taxon>
        <taxon>Chlorophyta</taxon>
        <taxon>Chloropicophyceae</taxon>
        <taxon>Chloropicales</taxon>
        <taxon>Chloropicaceae</taxon>
        <taxon>Chloroparvula</taxon>
    </lineage>
</organism>
<comment type="function">
    <text evidence="5">Binds 16S rRNA, required for the assembly of 30S particles.</text>
</comment>
<geneLocation type="chloroplast" evidence="6"/>
<dbReference type="NCBIfam" id="NF006477">
    <property type="entry name" value="PRK08881.1"/>
    <property type="match status" value="1"/>
</dbReference>